<evidence type="ECO:0000313" key="3">
    <source>
        <dbReference type="Proteomes" id="UP000591131"/>
    </source>
</evidence>
<feature type="region of interest" description="Disordered" evidence="1">
    <location>
        <begin position="45"/>
        <end position="78"/>
    </location>
</feature>
<organism evidence="2 3">
    <name type="scientific">Perkinsus chesapeaki</name>
    <name type="common">Clam parasite</name>
    <name type="synonym">Perkinsus andrewsi</name>
    <dbReference type="NCBI Taxonomy" id="330153"/>
    <lineage>
        <taxon>Eukaryota</taxon>
        <taxon>Sar</taxon>
        <taxon>Alveolata</taxon>
        <taxon>Perkinsozoa</taxon>
        <taxon>Perkinsea</taxon>
        <taxon>Perkinsida</taxon>
        <taxon>Perkinsidae</taxon>
        <taxon>Perkinsus</taxon>
    </lineage>
</organism>
<evidence type="ECO:0000256" key="1">
    <source>
        <dbReference type="SAM" id="MobiDB-lite"/>
    </source>
</evidence>
<sequence>MDAHIFLVQELKIISMAKDLGRWECYCIMFLENFDETSLYEQYRSHGESDASGMGPTPSREKNGDPLAKDGTSTEGADGRFSQILAEIRLLSVDDKKRVKAELELMLGDTHAYGEL</sequence>
<evidence type="ECO:0000313" key="2">
    <source>
        <dbReference type="EMBL" id="KAF4675046.1"/>
    </source>
</evidence>
<protein>
    <submittedName>
        <fullName evidence="2">Uncharacterized protein</fullName>
    </submittedName>
</protein>
<name>A0A7J6MUD5_PERCH</name>
<keyword evidence="3" id="KW-1185">Reference proteome</keyword>
<proteinExistence type="predicted"/>
<dbReference type="AlphaFoldDB" id="A0A7J6MUD5"/>
<gene>
    <name evidence="2" type="ORF">FOL47_008357</name>
</gene>
<feature type="compositionally biased region" description="Basic and acidic residues" evidence="1">
    <location>
        <begin position="59"/>
        <end position="68"/>
    </location>
</feature>
<comment type="caution">
    <text evidence="2">The sequence shown here is derived from an EMBL/GenBank/DDBJ whole genome shotgun (WGS) entry which is preliminary data.</text>
</comment>
<reference evidence="2 3" key="1">
    <citation type="submission" date="2020-04" db="EMBL/GenBank/DDBJ databases">
        <title>Perkinsus chesapeaki whole genome sequence.</title>
        <authorList>
            <person name="Bogema D.R."/>
        </authorList>
    </citation>
    <scope>NUCLEOTIDE SEQUENCE [LARGE SCALE GENOMIC DNA]</scope>
    <source>
        <strain evidence="2">ATCC PRA-425</strain>
    </source>
</reference>
<dbReference type="EMBL" id="JAAPAO010000053">
    <property type="protein sequence ID" value="KAF4675046.1"/>
    <property type="molecule type" value="Genomic_DNA"/>
</dbReference>
<dbReference type="Proteomes" id="UP000591131">
    <property type="component" value="Unassembled WGS sequence"/>
</dbReference>
<accession>A0A7J6MUD5</accession>